<reference evidence="1" key="1">
    <citation type="submission" date="2019-08" db="EMBL/GenBank/DDBJ databases">
        <authorList>
            <person name="Kucharzyk K."/>
            <person name="Murdoch R.W."/>
            <person name="Higgins S."/>
            <person name="Loffler F."/>
        </authorList>
    </citation>
    <scope>NUCLEOTIDE SEQUENCE</scope>
</reference>
<gene>
    <name evidence="1" type="ORF">SDC9_148874</name>
</gene>
<evidence type="ECO:0000313" key="1">
    <source>
        <dbReference type="EMBL" id="MPN01664.1"/>
    </source>
</evidence>
<protein>
    <submittedName>
        <fullName evidence="1">Uncharacterized protein</fullName>
    </submittedName>
</protein>
<dbReference type="EMBL" id="VSSQ01047660">
    <property type="protein sequence ID" value="MPN01664.1"/>
    <property type="molecule type" value="Genomic_DNA"/>
</dbReference>
<sequence length="175" mass="18092">MGRFDGTEKGGGMNGLNQVRDAVIDALKGAGLAAMAAYEGAAKEYEGPVASVDVAAAEGKSVGLSGYLGEKRDEKTGSIRELYGMQMDVTISLGVRAAGASDCETAMEAAAGALMEKLPAGLKLEKMSWNGIAWDKATGMFLRKGSAACRAVFLAEDSGDTGTLLDFILKGTIKK</sequence>
<dbReference type="AlphaFoldDB" id="A0A645ELX3"/>
<name>A0A645ELX3_9ZZZZ</name>
<organism evidence="1">
    <name type="scientific">bioreactor metagenome</name>
    <dbReference type="NCBI Taxonomy" id="1076179"/>
    <lineage>
        <taxon>unclassified sequences</taxon>
        <taxon>metagenomes</taxon>
        <taxon>ecological metagenomes</taxon>
    </lineage>
</organism>
<accession>A0A645ELX3</accession>
<comment type="caution">
    <text evidence="1">The sequence shown here is derived from an EMBL/GenBank/DDBJ whole genome shotgun (WGS) entry which is preliminary data.</text>
</comment>
<proteinExistence type="predicted"/>